<dbReference type="GO" id="GO:0031267">
    <property type="term" value="F:small GTPase binding"/>
    <property type="evidence" value="ECO:0007669"/>
    <property type="project" value="TreeGrafter"/>
</dbReference>
<gene>
    <name evidence="2" type="ORF">UCRPA7_2951</name>
</gene>
<dbReference type="GeneID" id="19323251"/>
<dbReference type="GO" id="GO:0005085">
    <property type="term" value="F:guanyl-nucleotide exchange factor activity"/>
    <property type="evidence" value="ECO:0007669"/>
    <property type="project" value="TreeGrafter"/>
</dbReference>
<dbReference type="HOGENOM" id="CLU_434770_0_0_1"/>
<organism evidence="2 3">
    <name type="scientific">Phaeoacremonium minimum (strain UCR-PA7)</name>
    <name type="common">Esca disease fungus</name>
    <name type="synonym">Togninia minima</name>
    <dbReference type="NCBI Taxonomy" id="1286976"/>
    <lineage>
        <taxon>Eukaryota</taxon>
        <taxon>Fungi</taxon>
        <taxon>Dikarya</taxon>
        <taxon>Ascomycota</taxon>
        <taxon>Pezizomycotina</taxon>
        <taxon>Sordariomycetes</taxon>
        <taxon>Sordariomycetidae</taxon>
        <taxon>Togniniales</taxon>
        <taxon>Togniniaceae</taxon>
        <taxon>Phaeoacremonium</taxon>
    </lineage>
</organism>
<feature type="compositionally biased region" description="Low complexity" evidence="1">
    <location>
        <begin position="93"/>
        <end position="123"/>
    </location>
</feature>
<dbReference type="eggNOG" id="ENOG502S3QT">
    <property type="taxonomic scope" value="Eukaryota"/>
</dbReference>
<dbReference type="PANTHER" id="PTHR15837">
    <property type="entry name" value="RAN GUANINE NUCLEOTIDE RELEASE FACTOR"/>
    <property type="match status" value="1"/>
</dbReference>
<sequence>MATVTVLEVGGFTAPPPRSPSPKLGDFSKIFDMGFFLNSKPKLPDLPVKLPSRPTSPLLPETTYTTPRFLDGLDLSKLASPIKSNKVEPVSPSSIDAQSAQKSSSSAAAEAYSTPASSPPSSSEKTVNNDSQSAQKDTLHNEAPKIPKYTGKPVATPETDNDPEFHAYACAYTNAKADATPGWNEGVKAYYAMQIAQQERIVRAQTRVLNSIFAQEFIFSVPWSKIPQLHDSRPHGAIVPWSDGIGHHIGPKPPPMDIINPLYHLPKPTKLAVLKAELLEEYTLDRSLFTKLDGLRDPIHVFVDLSNIVIGFYDCVKAQRGFPSSQKVKAPPFLFEALALLLERGRDVAKRVLAGSVVNTWGSWPGYMLEAQQCGYEMNILQRVAKTPKRKGPRGKYDTTSGADSSDDTRGATKRPYPLKHGEQGVDEILHLKIAQSILDYNPSTMVLATGDAAEAEYSDGFKKNVERALERGWNVELIAWRKGISYSWREQSFKQKWGTKFRIIELDPVAEELLGFYTTPLVA</sequence>
<feature type="compositionally biased region" description="Polar residues" evidence="1">
    <location>
        <begin position="124"/>
        <end position="136"/>
    </location>
</feature>
<feature type="region of interest" description="Disordered" evidence="1">
    <location>
        <begin position="84"/>
        <end position="160"/>
    </location>
</feature>
<feature type="region of interest" description="Disordered" evidence="1">
    <location>
        <begin position="387"/>
        <end position="419"/>
    </location>
</feature>
<evidence type="ECO:0008006" key="4">
    <source>
        <dbReference type="Google" id="ProtNLM"/>
    </source>
</evidence>
<dbReference type="GO" id="GO:0005634">
    <property type="term" value="C:nucleus"/>
    <property type="evidence" value="ECO:0007669"/>
    <property type="project" value="TreeGrafter"/>
</dbReference>
<dbReference type="PANTHER" id="PTHR15837:SF5">
    <property type="entry name" value="NYN DOMAIN-CONTAINING PROTEIN"/>
    <property type="match status" value="1"/>
</dbReference>
<evidence type="ECO:0000313" key="3">
    <source>
        <dbReference type="Proteomes" id="UP000014074"/>
    </source>
</evidence>
<dbReference type="Gene3D" id="3.40.50.1010">
    <property type="entry name" value="5'-nuclease"/>
    <property type="match status" value="1"/>
</dbReference>
<dbReference type="InterPro" id="IPR007681">
    <property type="entry name" value="Mog1"/>
</dbReference>
<dbReference type="KEGG" id="tmn:UCRPA7_2951"/>
<dbReference type="RefSeq" id="XP_007913700.1">
    <property type="nucleotide sequence ID" value="XM_007915509.1"/>
</dbReference>
<evidence type="ECO:0000313" key="2">
    <source>
        <dbReference type="EMBL" id="EOO01562.1"/>
    </source>
</evidence>
<dbReference type="GO" id="GO:0006606">
    <property type="term" value="P:protein import into nucleus"/>
    <property type="evidence" value="ECO:0007669"/>
    <property type="project" value="TreeGrafter"/>
</dbReference>
<reference evidence="3" key="1">
    <citation type="journal article" date="2013" name="Genome Announc.">
        <title>Draft genome sequence of the ascomycete Phaeoacremonium aleophilum strain UCR-PA7, a causal agent of the esca disease complex in grapevines.</title>
        <authorList>
            <person name="Blanco-Ulate B."/>
            <person name="Rolshausen P."/>
            <person name="Cantu D."/>
        </authorList>
    </citation>
    <scope>NUCLEOTIDE SEQUENCE [LARGE SCALE GENOMIC DNA]</scope>
    <source>
        <strain evidence="3">UCR-PA7</strain>
    </source>
</reference>
<dbReference type="CDD" id="cd18724">
    <property type="entry name" value="PIN_LabA-like"/>
    <property type="match status" value="1"/>
</dbReference>
<dbReference type="EMBL" id="KB932992">
    <property type="protein sequence ID" value="EOO01562.1"/>
    <property type="molecule type" value="Genomic_DNA"/>
</dbReference>
<evidence type="ECO:0000256" key="1">
    <source>
        <dbReference type="SAM" id="MobiDB-lite"/>
    </source>
</evidence>
<name>R8BQD4_PHAM7</name>
<dbReference type="OrthoDB" id="5590473at2759"/>
<protein>
    <recommendedName>
        <fullName evidence="4">NYN domain-containing protein</fullName>
    </recommendedName>
</protein>
<dbReference type="AlphaFoldDB" id="R8BQD4"/>
<proteinExistence type="predicted"/>
<keyword evidence="3" id="KW-1185">Reference proteome</keyword>
<feature type="region of interest" description="Disordered" evidence="1">
    <location>
        <begin position="40"/>
        <end position="66"/>
    </location>
</feature>
<accession>R8BQD4</accession>
<dbReference type="Proteomes" id="UP000014074">
    <property type="component" value="Unassembled WGS sequence"/>
</dbReference>